<dbReference type="STRING" id="1497020.DO97_17615"/>
<proteinExistence type="predicted"/>
<dbReference type="RefSeq" id="WP_036536410.1">
    <property type="nucleotide sequence ID" value="NZ_JJML01000064.1"/>
</dbReference>
<protein>
    <recommendedName>
        <fullName evidence="4">Ssl1498 family light-harvesting-like protein</fullName>
    </recommendedName>
</protein>
<feature type="transmembrane region" description="Helical" evidence="1">
    <location>
        <begin position="34"/>
        <end position="55"/>
    </location>
</feature>
<reference evidence="2 3" key="1">
    <citation type="journal article" date="2014" name="Mol. Ecol.">
        <title>Evolution of Synechococcus.</title>
        <authorList>
            <person name="Dvorak P."/>
            <person name="Casamatta D."/>
            <person name="Hasler P."/>
            <person name="Poulickova A."/>
            <person name="Ondrej V."/>
            <person name="Sanges R."/>
        </authorList>
    </citation>
    <scope>NUCLEOTIDE SEQUENCE [LARGE SCALE GENOMIC DNA]</scope>
    <source>
        <strain evidence="2 3">CAUP A 1101</strain>
    </source>
</reference>
<comment type="caution">
    <text evidence="2">The sequence shown here is derived from an EMBL/GenBank/DDBJ whole genome shotgun (WGS) entry which is preliminary data.</text>
</comment>
<evidence type="ECO:0000313" key="2">
    <source>
        <dbReference type="EMBL" id="KGF71581.1"/>
    </source>
</evidence>
<dbReference type="AlphaFoldDB" id="A0A098THU8"/>
<evidence type="ECO:0008006" key="4">
    <source>
        <dbReference type="Google" id="ProtNLM"/>
    </source>
</evidence>
<keyword evidence="1" id="KW-0472">Membrane</keyword>
<evidence type="ECO:0000256" key="1">
    <source>
        <dbReference type="SAM" id="Phobius"/>
    </source>
</evidence>
<accession>A0A098THU8</accession>
<dbReference type="Pfam" id="PF26394">
    <property type="entry name" value="Psb34"/>
    <property type="match status" value="1"/>
</dbReference>
<sequence>MRYTTEPGGRLNNFAVEPKMYEATPPTHTEKRNYLVLGIGAAALVAGLVFVAIAVSSVG</sequence>
<name>A0A098THU8_9CYAN</name>
<gene>
    <name evidence="2" type="ORF">DO97_17615</name>
</gene>
<keyword evidence="1" id="KW-1133">Transmembrane helix</keyword>
<keyword evidence="3" id="KW-1185">Reference proteome</keyword>
<keyword evidence="1" id="KW-0812">Transmembrane</keyword>
<dbReference type="Proteomes" id="UP000030170">
    <property type="component" value="Unassembled WGS sequence"/>
</dbReference>
<dbReference type="NCBIfam" id="NF033486">
    <property type="entry name" value="harvest_ssl1498"/>
    <property type="match status" value="1"/>
</dbReference>
<evidence type="ECO:0000313" key="3">
    <source>
        <dbReference type="Proteomes" id="UP000030170"/>
    </source>
</evidence>
<dbReference type="InterPro" id="IPR048028">
    <property type="entry name" value="Psb34-like"/>
</dbReference>
<dbReference type="EMBL" id="JJML01000064">
    <property type="protein sequence ID" value="KGF71581.1"/>
    <property type="molecule type" value="Genomic_DNA"/>
</dbReference>
<organism evidence="2 3">
    <name type="scientific">Neosynechococcus sphagnicola sy1</name>
    <dbReference type="NCBI Taxonomy" id="1497020"/>
    <lineage>
        <taxon>Bacteria</taxon>
        <taxon>Bacillati</taxon>
        <taxon>Cyanobacteriota</taxon>
        <taxon>Cyanophyceae</taxon>
        <taxon>Neosynechococcales</taxon>
        <taxon>Neosynechococcaceae</taxon>
        <taxon>Neosynechococcus</taxon>
    </lineage>
</organism>
<dbReference type="OrthoDB" id="532864at2"/>